<reference evidence="1" key="1">
    <citation type="submission" date="2020-10" db="EMBL/GenBank/DDBJ databases">
        <authorList>
            <person name="Kikuchi T."/>
        </authorList>
    </citation>
    <scope>NUCLEOTIDE SEQUENCE</scope>
    <source>
        <strain evidence="1">NKZ352</strain>
    </source>
</reference>
<evidence type="ECO:0000313" key="2">
    <source>
        <dbReference type="Proteomes" id="UP000835052"/>
    </source>
</evidence>
<dbReference type="EMBL" id="CAJGYM010000023">
    <property type="protein sequence ID" value="CAD6191852.1"/>
    <property type="molecule type" value="Genomic_DNA"/>
</dbReference>
<keyword evidence="2" id="KW-1185">Reference proteome</keyword>
<organism evidence="1 2">
    <name type="scientific">Caenorhabditis auriculariae</name>
    <dbReference type="NCBI Taxonomy" id="2777116"/>
    <lineage>
        <taxon>Eukaryota</taxon>
        <taxon>Metazoa</taxon>
        <taxon>Ecdysozoa</taxon>
        <taxon>Nematoda</taxon>
        <taxon>Chromadorea</taxon>
        <taxon>Rhabditida</taxon>
        <taxon>Rhabditina</taxon>
        <taxon>Rhabditomorpha</taxon>
        <taxon>Rhabditoidea</taxon>
        <taxon>Rhabditidae</taxon>
        <taxon>Peloderinae</taxon>
        <taxon>Caenorhabditis</taxon>
    </lineage>
</organism>
<evidence type="ECO:0000313" key="1">
    <source>
        <dbReference type="EMBL" id="CAD6191852.1"/>
    </source>
</evidence>
<protein>
    <submittedName>
        <fullName evidence="1">Uncharacterized protein</fullName>
    </submittedName>
</protein>
<name>A0A8S1H9M2_9PELO</name>
<proteinExistence type="predicted"/>
<dbReference type="Proteomes" id="UP000835052">
    <property type="component" value="Unassembled WGS sequence"/>
</dbReference>
<comment type="caution">
    <text evidence="1">The sequence shown here is derived from an EMBL/GenBank/DDBJ whole genome shotgun (WGS) entry which is preliminary data.</text>
</comment>
<sequence>MVLDVLPVGRVVVSNDSFAVDTGVCHLCCGFIHIMEAMRPEQEEIRYGDPNSIGKFWESIRVPGVERGKVRLNFK</sequence>
<accession>A0A8S1H9M2</accession>
<dbReference type="AlphaFoldDB" id="A0A8S1H9M2"/>
<gene>
    <name evidence="1" type="ORF">CAUJ_LOCUS7771</name>
</gene>